<keyword evidence="2" id="KW-1185">Reference proteome</keyword>
<dbReference type="InParanoid" id="Q2LSA0"/>
<dbReference type="Proteomes" id="UP000001933">
    <property type="component" value="Chromosome"/>
</dbReference>
<dbReference type="HOGENOM" id="CLU_3085526_0_0_7"/>
<reference evidence="1 2" key="1">
    <citation type="journal article" date="2007" name="Proc. Natl. Acad. Sci. U.S.A.">
        <title>The genome of Syntrophus aciditrophicus: life at the thermodynamic limit of microbial growth.</title>
        <authorList>
            <person name="McInerney M.J."/>
            <person name="Rohlin L."/>
            <person name="Mouttaki H."/>
            <person name="Kim U."/>
            <person name="Krupp R.S."/>
            <person name="Rios-Hernandez L."/>
            <person name="Sieber J."/>
            <person name="Struchtemeyer C.G."/>
            <person name="Bhattacharyya A."/>
            <person name="Campbell J.W."/>
            <person name="Gunsalus R.P."/>
        </authorList>
    </citation>
    <scope>NUCLEOTIDE SEQUENCE [LARGE SCALE GENOMIC DNA]</scope>
    <source>
        <strain evidence="1 2">SB</strain>
    </source>
</reference>
<protein>
    <submittedName>
        <fullName evidence="1">Hypothetical cytosolic protein</fullName>
    </submittedName>
</protein>
<dbReference type="EMBL" id="CP000252">
    <property type="protein sequence ID" value="ABC76956.1"/>
    <property type="molecule type" value="Genomic_DNA"/>
</dbReference>
<organism evidence="1 2">
    <name type="scientific">Syntrophus aciditrophicus (strain SB)</name>
    <dbReference type="NCBI Taxonomy" id="56780"/>
    <lineage>
        <taxon>Bacteria</taxon>
        <taxon>Pseudomonadati</taxon>
        <taxon>Thermodesulfobacteriota</taxon>
        <taxon>Syntrophia</taxon>
        <taxon>Syntrophales</taxon>
        <taxon>Syntrophaceae</taxon>
        <taxon>Syntrophus</taxon>
    </lineage>
</organism>
<dbReference type="AlphaFoldDB" id="Q2LSA0"/>
<evidence type="ECO:0000313" key="1">
    <source>
        <dbReference type="EMBL" id="ABC76956.1"/>
    </source>
</evidence>
<dbReference type="KEGG" id="sat:SYN_02135"/>
<accession>Q2LSA0</accession>
<sequence length="52" mass="6106">MRKDPPGDNLIQLSLYIVCNDFHEEKSTKKIRERSSLIKYTAASTWRPINLK</sequence>
<proteinExistence type="predicted"/>
<evidence type="ECO:0000313" key="2">
    <source>
        <dbReference type="Proteomes" id="UP000001933"/>
    </source>
</evidence>
<dbReference type="STRING" id="56780.SYN_02135"/>
<gene>
    <name evidence="1" type="ORF">SYN_02135</name>
</gene>
<name>Q2LSA0_SYNAS</name>